<evidence type="ECO:0000313" key="4">
    <source>
        <dbReference type="Proteomes" id="UP000829685"/>
    </source>
</evidence>
<comment type="caution">
    <text evidence="3">The sequence shown here is derived from an EMBL/GenBank/DDBJ whole genome shotgun (WGS) entry which is preliminary data.</text>
</comment>
<organism evidence="3 4">
    <name type="scientific">Neoarthrinium moseri</name>
    <dbReference type="NCBI Taxonomy" id="1658444"/>
    <lineage>
        <taxon>Eukaryota</taxon>
        <taxon>Fungi</taxon>
        <taxon>Dikarya</taxon>
        <taxon>Ascomycota</taxon>
        <taxon>Pezizomycotina</taxon>
        <taxon>Sordariomycetes</taxon>
        <taxon>Xylariomycetidae</taxon>
        <taxon>Amphisphaeriales</taxon>
        <taxon>Apiosporaceae</taxon>
        <taxon>Neoarthrinium</taxon>
    </lineage>
</organism>
<keyword evidence="4" id="KW-1185">Reference proteome</keyword>
<evidence type="ECO:0000313" key="3">
    <source>
        <dbReference type="EMBL" id="KAI1860479.1"/>
    </source>
</evidence>
<dbReference type="AlphaFoldDB" id="A0A9Q0AM86"/>
<sequence>MFTKTLALLSALGLATAQSNYPFQSAPFNLVISSSINETLNGRKLGGCHSGAAVESLCLYDGAAQESFYTFYFNTTSDATDPDTLQTGLLTWNLPLGDGTFNEPMSFRYNPASNLAFPFIWPSYDDAQPVAFTTEDLLAVPAYVNDAIEPPTPYRGGVTFWNNRWVVCQTYWQGYSYTALQWVLGNQAPQNPSCDAVTVKRVFI</sequence>
<proteinExistence type="predicted"/>
<evidence type="ECO:0000259" key="2">
    <source>
        <dbReference type="Pfam" id="PF25484"/>
    </source>
</evidence>
<feature type="signal peptide" evidence="1">
    <location>
        <begin position="1"/>
        <end position="17"/>
    </location>
</feature>
<dbReference type="EMBL" id="JAFIMR010000031">
    <property type="protein sequence ID" value="KAI1860479.1"/>
    <property type="molecule type" value="Genomic_DNA"/>
</dbReference>
<protein>
    <recommendedName>
        <fullName evidence="2">DUF7907 domain-containing protein</fullName>
    </recommendedName>
</protein>
<feature type="domain" description="DUF7907" evidence="2">
    <location>
        <begin position="25"/>
        <end position="202"/>
    </location>
</feature>
<keyword evidence="1" id="KW-0732">Signal</keyword>
<dbReference type="Proteomes" id="UP000829685">
    <property type="component" value="Unassembled WGS sequence"/>
</dbReference>
<dbReference type="InterPro" id="IPR057229">
    <property type="entry name" value="DUF7907"/>
</dbReference>
<accession>A0A9Q0AM86</accession>
<gene>
    <name evidence="3" type="ORF">JX265_009878</name>
</gene>
<evidence type="ECO:0000256" key="1">
    <source>
        <dbReference type="SAM" id="SignalP"/>
    </source>
</evidence>
<dbReference type="Pfam" id="PF25484">
    <property type="entry name" value="DUF7907"/>
    <property type="match status" value="1"/>
</dbReference>
<name>A0A9Q0AM86_9PEZI</name>
<feature type="chain" id="PRO_5040347745" description="DUF7907 domain-containing protein" evidence="1">
    <location>
        <begin position="18"/>
        <end position="204"/>
    </location>
</feature>
<reference evidence="3" key="1">
    <citation type="submission" date="2021-03" db="EMBL/GenBank/DDBJ databases">
        <title>Revisited historic fungal species revealed as producer of novel bioactive compounds through whole genome sequencing and comparative genomics.</title>
        <authorList>
            <person name="Vignolle G.A."/>
            <person name="Hochenegger N."/>
            <person name="Mach R.L."/>
            <person name="Mach-Aigner A.R."/>
            <person name="Javad Rahimi M."/>
            <person name="Salim K.A."/>
            <person name="Chan C.M."/>
            <person name="Lim L.B.L."/>
            <person name="Cai F."/>
            <person name="Druzhinina I.S."/>
            <person name="U'Ren J.M."/>
            <person name="Derntl C."/>
        </authorList>
    </citation>
    <scope>NUCLEOTIDE SEQUENCE</scope>
    <source>
        <strain evidence="3">TUCIM 5799</strain>
    </source>
</reference>